<feature type="non-terminal residue" evidence="1">
    <location>
        <position position="65"/>
    </location>
</feature>
<gene>
    <name evidence="1" type="ORF">J8J21_21350</name>
</gene>
<dbReference type="AlphaFoldDB" id="A0ABD4Q4N2"/>
<name>A0ABD4Q4N2_MYCTX</name>
<proteinExistence type="predicted"/>
<dbReference type="EMBL" id="JAGIZI010000304">
    <property type="protein sequence ID" value="MBP0685593.1"/>
    <property type="molecule type" value="Genomic_DNA"/>
</dbReference>
<protein>
    <submittedName>
        <fullName evidence="1">Uncharacterized protein</fullName>
    </submittedName>
</protein>
<dbReference type="Proteomes" id="UP000671119">
    <property type="component" value="Unassembled WGS sequence"/>
</dbReference>
<evidence type="ECO:0000313" key="2">
    <source>
        <dbReference type="Proteomes" id="UP000671119"/>
    </source>
</evidence>
<accession>A0ABD4Q4N2</accession>
<organism evidence="1 2">
    <name type="scientific">Mycobacterium tuberculosis</name>
    <dbReference type="NCBI Taxonomy" id="1773"/>
    <lineage>
        <taxon>Bacteria</taxon>
        <taxon>Bacillati</taxon>
        <taxon>Actinomycetota</taxon>
        <taxon>Actinomycetes</taxon>
        <taxon>Mycobacteriales</taxon>
        <taxon>Mycobacteriaceae</taxon>
        <taxon>Mycobacterium</taxon>
        <taxon>Mycobacterium tuberculosis complex</taxon>
    </lineage>
</organism>
<sequence length="65" mass="7065">MCRKILDWGGVRGRPHAARVDWLDEQAQRGNLIPSIRTATRALRAASTSSLDPVFSEGSIPMTSG</sequence>
<reference evidence="1 2" key="1">
    <citation type="submission" date="2021-03" db="EMBL/GenBank/DDBJ databases">
        <title>Whole Genome Sequencing of Mycobacterium tuberculosis clinical isolates from Arunachal Pradesh, India.</title>
        <authorList>
            <person name="Singh S."/>
            <person name="Mudliar S.R."/>
            <person name="Kulsum U."/>
            <person name="Rufai S.B."/>
            <person name="Singh P.K."/>
            <person name="Umpo M."/>
            <person name="Nyori M."/>
        </authorList>
    </citation>
    <scope>NUCLEOTIDE SEQUENCE [LARGE SCALE GENOMIC DNA]</scope>
    <source>
        <strain evidence="1 2">OMICS/BPL/0142/20/SP</strain>
    </source>
</reference>
<evidence type="ECO:0000313" key="1">
    <source>
        <dbReference type="EMBL" id="MBP0685593.1"/>
    </source>
</evidence>
<comment type="caution">
    <text evidence="1">The sequence shown here is derived from an EMBL/GenBank/DDBJ whole genome shotgun (WGS) entry which is preliminary data.</text>
</comment>